<dbReference type="InterPro" id="IPR051446">
    <property type="entry name" value="HTH_trans_reg/aminotransferase"/>
</dbReference>
<dbReference type="Gene3D" id="3.90.1150.10">
    <property type="entry name" value="Aspartate Aminotransferase, domain 1"/>
    <property type="match status" value="1"/>
</dbReference>
<evidence type="ECO:0000256" key="1">
    <source>
        <dbReference type="ARBA" id="ARBA00005384"/>
    </source>
</evidence>
<sequence length="469" mass="51537">MLLYEEVADRIGGMIKNGTYRAGERIPSIRALSRQMRVSVNTVMESYARLENLGMIEARPQSGYYVCSNLTDPARRSAVERVGDIAPNPVILGDVALEVMRNIANPALVPLGGGIPNSDLLPVDRLNRMLASESRRFRLQSISYPPHQGHKRLRTQIARRSLNSGCSLAPDDIVITSGCVEAMNLALQAVCRPGDTVAIGSPVYPTFLKSIQWMGLKVLEIPSSGSGMNLEVLDYAIRHNPVSACITIANFNNPLGSLMPDDRKRELVTLLAKHDIPLIEDDVYGDLAYGPVRPPSTKAFDEKGLVLYCCSFSKTLAPGYRVGWIAPGRFMEKVAQLKTLFNIATASPTQLAVAEFLTNGGYDHHLRTLRRAYARQTALAREAVSRYFPPGTRVSRPEGGYILWVEMSEGFDAFGLYEAALREGIGIAPGSIFTLGDKYKNCLRLNAAFWSERVEEALETLGCLAEKIA</sequence>
<evidence type="ECO:0000256" key="2">
    <source>
        <dbReference type="ARBA" id="ARBA00022576"/>
    </source>
</evidence>
<dbReference type="InterPro" id="IPR000524">
    <property type="entry name" value="Tscrpt_reg_HTH_GntR"/>
</dbReference>
<dbReference type="InterPro" id="IPR015422">
    <property type="entry name" value="PyrdxlP-dep_Trfase_small"/>
</dbReference>
<dbReference type="InterPro" id="IPR015424">
    <property type="entry name" value="PyrdxlP-dep_Trfase"/>
</dbReference>
<dbReference type="GO" id="GO:0008483">
    <property type="term" value="F:transaminase activity"/>
    <property type="evidence" value="ECO:0007669"/>
    <property type="project" value="UniProtKB-KW"/>
</dbReference>
<dbReference type="SUPFAM" id="SSF46785">
    <property type="entry name" value="Winged helix' DNA-binding domain"/>
    <property type="match status" value="1"/>
</dbReference>
<keyword evidence="3" id="KW-0808">Transferase</keyword>
<evidence type="ECO:0000256" key="7">
    <source>
        <dbReference type="ARBA" id="ARBA00023163"/>
    </source>
</evidence>
<evidence type="ECO:0000313" key="9">
    <source>
        <dbReference type="EMBL" id="ABQ26629.1"/>
    </source>
</evidence>
<dbReference type="GO" id="GO:0003700">
    <property type="term" value="F:DNA-binding transcription factor activity"/>
    <property type="evidence" value="ECO:0007669"/>
    <property type="project" value="InterPro"/>
</dbReference>
<dbReference type="PROSITE" id="PS50949">
    <property type="entry name" value="HTH_GNTR"/>
    <property type="match status" value="1"/>
</dbReference>
<reference evidence="9 10" key="1">
    <citation type="submission" date="2007-05" db="EMBL/GenBank/DDBJ databases">
        <title>Complete sequence of Geobacter uraniireducens Rf4.</title>
        <authorList>
            <consortium name="US DOE Joint Genome Institute"/>
            <person name="Copeland A."/>
            <person name="Lucas S."/>
            <person name="Lapidus A."/>
            <person name="Barry K."/>
            <person name="Detter J.C."/>
            <person name="Glavina del Rio T."/>
            <person name="Hammon N."/>
            <person name="Israni S."/>
            <person name="Dalin E."/>
            <person name="Tice H."/>
            <person name="Pitluck S."/>
            <person name="Chertkov O."/>
            <person name="Brettin T."/>
            <person name="Bruce D."/>
            <person name="Han C."/>
            <person name="Schmutz J."/>
            <person name="Larimer F."/>
            <person name="Land M."/>
            <person name="Hauser L."/>
            <person name="Kyrpides N."/>
            <person name="Mikhailova N."/>
            <person name="Shelobolina E."/>
            <person name="Aklujkar M."/>
            <person name="Lovley D."/>
            <person name="Richardson P."/>
        </authorList>
    </citation>
    <scope>NUCLEOTIDE SEQUENCE [LARGE SCALE GENOMIC DNA]</scope>
    <source>
        <strain evidence="9 10">Rf4</strain>
    </source>
</reference>
<comment type="similarity">
    <text evidence="1">In the C-terminal section; belongs to the class-I pyridoxal-phosphate-dependent aminotransferase family.</text>
</comment>
<dbReference type="HOGENOM" id="CLU_017584_0_0_7"/>
<feature type="domain" description="HTH gntR-type" evidence="8">
    <location>
        <begin position="1"/>
        <end position="69"/>
    </location>
</feature>
<evidence type="ECO:0000256" key="5">
    <source>
        <dbReference type="ARBA" id="ARBA00023015"/>
    </source>
</evidence>
<dbReference type="EMBL" id="CP000698">
    <property type="protein sequence ID" value="ABQ26629.1"/>
    <property type="molecule type" value="Genomic_DNA"/>
</dbReference>
<proteinExistence type="inferred from homology"/>
<dbReference type="AlphaFoldDB" id="A5G4B1"/>
<dbReference type="Gene3D" id="1.10.10.10">
    <property type="entry name" value="Winged helix-like DNA-binding domain superfamily/Winged helix DNA-binding domain"/>
    <property type="match status" value="1"/>
</dbReference>
<dbReference type="OrthoDB" id="9804020at2"/>
<dbReference type="Pfam" id="PF00155">
    <property type="entry name" value="Aminotran_1_2"/>
    <property type="match status" value="1"/>
</dbReference>
<accession>A5G4B1</accession>
<dbReference type="FunFam" id="3.40.640.10:FF:000023">
    <property type="entry name" value="Transcriptional regulator, GntR family"/>
    <property type="match status" value="1"/>
</dbReference>
<keyword evidence="5" id="KW-0805">Transcription regulation</keyword>
<dbReference type="KEGG" id="gur:Gura_2450"/>
<dbReference type="InterPro" id="IPR036390">
    <property type="entry name" value="WH_DNA-bd_sf"/>
</dbReference>
<keyword evidence="2" id="KW-0032">Aminotransferase</keyword>
<dbReference type="InterPro" id="IPR004839">
    <property type="entry name" value="Aminotransferase_I/II_large"/>
</dbReference>
<dbReference type="CDD" id="cd07377">
    <property type="entry name" value="WHTH_GntR"/>
    <property type="match status" value="1"/>
</dbReference>
<keyword evidence="10" id="KW-1185">Reference proteome</keyword>
<dbReference type="PANTHER" id="PTHR46577:SF2">
    <property type="entry name" value="TRANSCRIPTIONAL REGULATORY PROTEIN"/>
    <property type="match status" value="1"/>
</dbReference>
<evidence type="ECO:0000256" key="6">
    <source>
        <dbReference type="ARBA" id="ARBA00023125"/>
    </source>
</evidence>
<keyword evidence="4" id="KW-0663">Pyridoxal phosphate</keyword>
<organism evidence="9 10">
    <name type="scientific">Geotalea uraniireducens (strain Rf4)</name>
    <name type="common">Geobacter uraniireducens</name>
    <dbReference type="NCBI Taxonomy" id="351605"/>
    <lineage>
        <taxon>Bacteria</taxon>
        <taxon>Pseudomonadati</taxon>
        <taxon>Thermodesulfobacteriota</taxon>
        <taxon>Desulfuromonadia</taxon>
        <taxon>Geobacterales</taxon>
        <taxon>Geobacteraceae</taxon>
        <taxon>Geotalea</taxon>
    </lineage>
</organism>
<dbReference type="GO" id="GO:0030170">
    <property type="term" value="F:pyridoxal phosphate binding"/>
    <property type="evidence" value="ECO:0007669"/>
    <property type="project" value="InterPro"/>
</dbReference>
<dbReference type="InterPro" id="IPR015421">
    <property type="entry name" value="PyrdxlP-dep_Trfase_major"/>
</dbReference>
<dbReference type="GO" id="GO:0003677">
    <property type="term" value="F:DNA binding"/>
    <property type="evidence" value="ECO:0007669"/>
    <property type="project" value="UniProtKB-KW"/>
</dbReference>
<keyword evidence="7" id="KW-0804">Transcription</keyword>
<evidence type="ECO:0000256" key="4">
    <source>
        <dbReference type="ARBA" id="ARBA00022898"/>
    </source>
</evidence>
<dbReference type="Gene3D" id="3.40.640.10">
    <property type="entry name" value="Type I PLP-dependent aspartate aminotransferase-like (Major domain)"/>
    <property type="match status" value="1"/>
</dbReference>
<dbReference type="SUPFAM" id="SSF53383">
    <property type="entry name" value="PLP-dependent transferases"/>
    <property type="match status" value="1"/>
</dbReference>
<dbReference type="PANTHER" id="PTHR46577">
    <property type="entry name" value="HTH-TYPE TRANSCRIPTIONAL REGULATORY PROTEIN GABR"/>
    <property type="match status" value="1"/>
</dbReference>
<protein>
    <submittedName>
        <fullName evidence="9">Transcriptional regulator, GntR family</fullName>
    </submittedName>
</protein>
<keyword evidence="6" id="KW-0238">DNA-binding</keyword>
<evidence type="ECO:0000256" key="3">
    <source>
        <dbReference type="ARBA" id="ARBA00022679"/>
    </source>
</evidence>
<dbReference type="InterPro" id="IPR036388">
    <property type="entry name" value="WH-like_DNA-bd_sf"/>
</dbReference>
<name>A5G4B1_GEOUR</name>
<dbReference type="CDD" id="cd00609">
    <property type="entry name" value="AAT_like"/>
    <property type="match status" value="1"/>
</dbReference>
<dbReference type="STRING" id="351605.Gura_2450"/>
<dbReference type="Proteomes" id="UP000006695">
    <property type="component" value="Chromosome"/>
</dbReference>
<evidence type="ECO:0000259" key="8">
    <source>
        <dbReference type="PROSITE" id="PS50949"/>
    </source>
</evidence>
<dbReference type="RefSeq" id="WP_011939319.1">
    <property type="nucleotide sequence ID" value="NC_009483.1"/>
</dbReference>
<dbReference type="SMART" id="SM00345">
    <property type="entry name" value="HTH_GNTR"/>
    <property type="match status" value="1"/>
</dbReference>
<gene>
    <name evidence="9" type="ordered locus">Gura_2450</name>
</gene>
<evidence type="ECO:0000313" key="10">
    <source>
        <dbReference type="Proteomes" id="UP000006695"/>
    </source>
</evidence>
<dbReference type="Pfam" id="PF00392">
    <property type="entry name" value="GntR"/>
    <property type="match status" value="1"/>
</dbReference>